<dbReference type="Proteomes" id="UP000049828">
    <property type="component" value="Unassembled WGS sequence"/>
</dbReference>
<name>A0A0M6WU15_9FIRM</name>
<gene>
    <name evidence="1" type="ORF">RIL183_27821</name>
</gene>
<evidence type="ECO:0008006" key="3">
    <source>
        <dbReference type="Google" id="ProtNLM"/>
    </source>
</evidence>
<dbReference type="RefSeq" id="WP_055040033.1">
    <property type="nucleotide sequence ID" value="NZ_CVRS01000087.1"/>
</dbReference>
<reference evidence="2" key="1">
    <citation type="submission" date="2015-05" db="EMBL/GenBank/DDBJ databases">
        <authorList>
            <consortium name="Pathogen Informatics"/>
        </authorList>
    </citation>
    <scope>NUCLEOTIDE SEQUENCE [LARGE SCALE GENOMIC DNA]</scope>
    <source>
        <strain evidence="2">L1-83</strain>
    </source>
</reference>
<dbReference type="InterPro" id="IPR045705">
    <property type="entry name" value="DUF6061"/>
</dbReference>
<evidence type="ECO:0000313" key="1">
    <source>
        <dbReference type="EMBL" id="CRL40928.1"/>
    </source>
</evidence>
<organism evidence="1 2">
    <name type="scientific">Roseburia inulinivorans</name>
    <dbReference type="NCBI Taxonomy" id="360807"/>
    <lineage>
        <taxon>Bacteria</taxon>
        <taxon>Bacillati</taxon>
        <taxon>Bacillota</taxon>
        <taxon>Clostridia</taxon>
        <taxon>Lachnospirales</taxon>
        <taxon>Lachnospiraceae</taxon>
        <taxon>Roseburia</taxon>
    </lineage>
</organism>
<protein>
    <recommendedName>
        <fullName evidence="3">Toxin-antitoxin system protein</fullName>
    </recommendedName>
</protein>
<dbReference type="OrthoDB" id="9796736at2"/>
<dbReference type="Pfam" id="PF19537">
    <property type="entry name" value="DUF6061"/>
    <property type="match status" value="1"/>
</dbReference>
<dbReference type="EMBL" id="CVRS01000087">
    <property type="protein sequence ID" value="CRL40928.1"/>
    <property type="molecule type" value="Genomic_DNA"/>
</dbReference>
<accession>A0A0M6WU15</accession>
<sequence length="79" mass="9047">MKIHFSYYNQYKNGIDIAFADNTLLFLSCAEAEKNLHTTPNSQRLIDNLAIDNPLLYAALALDCELNAWADAMDEEWCF</sequence>
<proteinExistence type="predicted"/>
<keyword evidence="2" id="KW-1185">Reference proteome</keyword>
<evidence type="ECO:0000313" key="2">
    <source>
        <dbReference type="Proteomes" id="UP000049828"/>
    </source>
</evidence>
<dbReference type="AlphaFoldDB" id="A0A0M6WU15"/>